<comment type="subcellular location">
    <subcellularLocation>
        <location evidence="1">Membrane</location>
    </subcellularLocation>
</comment>
<dbReference type="Pfam" id="PF02321">
    <property type="entry name" value="OEP"/>
    <property type="match status" value="1"/>
</dbReference>
<dbReference type="InterPro" id="IPR003423">
    <property type="entry name" value="OMP_efflux"/>
</dbReference>
<dbReference type="Gene3D" id="1.20.1600.10">
    <property type="entry name" value="Outer membrane efflux proteins (OEP)"/>
    <property type="match status" value="1"/>
</dbReference>
<dbReference type="GO" id="GO:0016020">
    <property type="term" value="C:membrane"/>
    <property type="evidence" value="ECO:0007669"/>
    <property type="project" value="UniProtKB-SubCell"/>
</dbReference>
<comment type="similarity">
    <text evidence="2">Belongs to the outer membrane factor (OMF) (TC 1.B.17) family.</text>
</comment>
<evidence type="ECO:0000256" key="2">
    <source>
        <dbReference type="ARBA" id="ARBA00007613"/>
    </source>
</evidence>
<evidence type="ECO:0000256" key="5">
    <source>
        <dbReference type="ARBA" id="ARBA00022729"/>
    </source>
</evidence>
<reference evidence="9 10" key="1">
    <citation type="submission" date="2019-11" db="EMBL/GenBank/DDBJ databases">
        <title>Draft genome sequence of Paludibacterium sp. dN18-1.</title>
        <authorList>
            <person name="Im W.-T."/>
        </authorList>
    </citation>
    <scope>NUCLEOTIDE SEQUENCE [LARGE SCALE GENOMIC DNA]</scope>
    <source>
        <strain evidence="10">dN 18-1</strain>
    </source>
</reference>
<keyword evidence="6" id="KW-0472">Membrane</keyword>
<dbReference type="InterPro" id="IPR010131">
    <property type="entry name" value="MdtP/NodT-like"/>
</dbReference>
<organism evidence="9 10">
    <name type="scientific">Paludibacterium denitrificans</name>
    <dbReference type="NCBI Taxonomy" id="2675226"/>
    <lineage>
        <taxon>Bacteria</taxon>
        <taxon>Pseudomonadati</taxon>
        <taxon>Pseudomonadota</taxon>
        <taxon>Betaproteobacteria</taxon>
        <taxon>Neisseriales</taxon>
        <taxon>Chromobacteriaceae</taxon>
        <taxon>Paludibacterium</taxon>
    </lineage>
</organism>
<keyword evidence="7" id="KW-0564">Palmitate</keyword>
<evidence type="ECO:0000256" key="7">
    <source>
        <dbReference type="ARBA" id="ARBA00023139"/>
    </source>
</evidence>
<dbReference type="PANTHER" id="PTHR30203:SF20">
    <property type="entry name" value="MULTIDRUG RESISTANCE OUTER MEMBRANE PROTEIN MDTP-RELATED"/>
    <property type="match status" value="1"/>
</dbReference>
<name>A0A844GA29_9NEIS</name>
<evidence type="ECO:0000256" key="1">
    <source>
        <dbReference type="ARBA" id="ARBA00004370"/>
    </source>
</evidence>
<evidence type="ECO:0000256" key="4">
    <source>
        <dbReference type="ARBA" id="ARBA00022692"/>
    </source>
</evidence>
<evidence type="ECO:0000313" key="9">
    <source>
        <dbReference type="EMBL" id="MTD33296.1"/>
    </source>
</evidence>
<keyword evidence="3" id="KW-1134">Transmembrane beta strand</keyword>
<evidence type="ECO:0000256" key="6">
    <source>
        <dbReference type="ARBA" id="ARBA00023136"/>
    </source>
</evidence>
<keyword evidence="5" id="KW-0732">Signal</keyword>
<evidence type="ECO:0000256" key="8">
    <source>
        <dbReference type="ARBA" id="ARBA00023288"/>
    </source>
</evidence>
<sequence>MPQNELTADLLGRRPDIAAQRARVESLSESVKAAKAAFYPNVSLSSFIGLSALETSNLFDRGAKIVGVTPAVSLPIFHSGALRANLAREKAGYDEAVAKLQPDRAGSVALGRRCLVQLAR</sequence>
<keyword evidence="8" id="KW-0449">Lipoprotein</keyword>
<keyword evidence="10" id="KW-1185">Reference proteome</keyword>
<comment type="caution">
    <text evidence="9">The sequence shown here is derived from an EMBL/GenBank/DDBJ whole genome shotgun (WGS) entry which is preliminary data.</text>
</comment>
<dbReference type="PANTHER" id="PTHR30203">
    <property type="entry name" value="OUTER MEMBRANE CATION EFFLUX PROTEIN"/>
    <property type="match status" value="1"/>
</dbReference>
<evidence type="ECO:0000256" key="3">
    <source>
        <dbReference type="ARBA" id="ARBA00022452"/>
    </source>
</evidence>
<protein>
    <submittedName>
        <fullName evidence="9">Uncharacterized protein</fullName>
    </submittedName>
</protein>
<dbReference type="Gene3D" id="2.20.200.10">
    <property type="entry name" value="Outer membrane efflux proteins (OEP)"/>
    <property type="match status" value="1"/>
</dbReference>
<dbReference type="EMBL" id="WLYX01000001">
    <property type="protein sequence ID" value="MTD33296.1"/>
    <property type="molecule type" value="Genomic_DNA"/>
</dbReference>
<evidence type="ECO:0000313" key="10">
    <source>
        <dbReference type="Proteomes" id="UP000446658"/>
    </source>
</evidence>
<gene>
    <name evidence="9" type="ORF">GKE73_09625</name>
</gene>
<accession>A0A844GA29</accession>
<dbReference type="Proteomes" id="UP000446658">
    <property type="component" value="Unassembled WGS sequence"/>
</dbReference>
<proteinExistence type="inferred from homology"/>
<dbReference type="GO" id="GO:0015562">
    <property type="term" value="F:efflux transmembrane transporter activity"/>
    <property type="evidence" value="ECO:0007669"/>
    <property type="project" value="InterPro"/>
</dbReference>
<dbReference type="AlphaFoldDB" id="A0A844GA29"/>
<keyword evidence="4" id="KW-0812">Transmembrane</keyword>
<dbReference type="SUPFAM" id="SSF56954">
    <property type="entry name" value="Outer membrane efflux proteins (OEP)"/>
    <property type="match status" value="1"/>
</dbReference>